<dbReference type="AlphaFoldDB" id="A0A0D6DXQ2"/>
<keyword evidence="1" id="KW-0812">Transmembrane</keyword>
<evidence type="ECO:0000256" key="1">
    <source>
        <dbReference type="SAM" id="Phobius"/>
    </source>
</evidence>
<dbReference type="EMBL" id="LN774769">
    <property type="protein sequence ID" value="CEN28748.1"/>
    <property type="molecule type" value="Genomic_DNA"/>
</dbReference>
<evidence type="ECO:0000313" key="3">
    <source>
        <dbReference type="Proteomes" id="UP000033166"/>
    </source>
</evidence>
<dbReference type="HOGENOM" id="CLU_3311863_0_0_9"/>
<proteinExistence type="predicted"/>
<name>A0A0D6DXQ2_9LACT</name>
<reference evidence="3" key="1">
    <citation type="submission" date="2015-01" db="EMBL/GenBank/DDBJ databases">
        <authorList>
            <person name="Andreevskaya M."/>
        </authorList>
    </citation>
    <scope>NUCLEOTIDE SEQUENCE [LARGE SCALE GENOMIC DNA]</scope>
    <source>
        <strain evidence="3">MKFS47</strain>
    </source>
</reference>
<dbReference type="Proteomes" id="UP000033166">
    <property type="component" value="Chromosome I"/>
</dbReference>
<gene>
    <name evidence="2" type="ORF">LACPI_1548</name>
</gene>
<accession>A0A0D6DXQ2</accession>
<protein>
    <submittedName>
        <fullName evidence="2">Uncharacterized protein</fullName>
    </submittedName>
</protein>
<keyword evidence="1" id="KW-0472">Membrane</keyword>
<dbReference type="KEGG" id="lpk:LACPI_1548"/>
<keyword evidence="1" id="KW-1133">Transmembrane helix</keyword>
<sequence>MNKGILILAIILTVGLGFLNPLLALIAAGIIIFKVVKGD</sequence>
<organism evidence="2 3">
    <name type="scientific">Pseudolactococcus piscium MKFS47</name>
    <dbReference type="NCBI Taxonomy" id="297352"/>
    <lineage>
        <taxon>Bacteria</taxon>
        <taxon>Bacillati</taxon>
        <taxon>Bacillota</taxon>
        <taxon>Bacilli</taxon>
        <taxon>Lactobacillales</taxon>
        <taxon>Streptococcaceae</taxon>
        <taxon>Pseudolactococcus</taxon>
    </lineage>
</organism>
<feature type="transmembrane region" description="Helical" evidence="1">
    <location>
        <begin position="6"/>
        <end position="33"/>
    </location>
</feature>
<evidence type="ECO:0000313" key="2">
    <source>
        <dbReference type="EMBL" id="CEN28748.1"/>
    </source>
</evidence>